<protein>
    <submittedName>
        <fullName evidence="2">Uncharacterized protein</fullName>
    </submittedName>
</protein>
<feature type="compositionally biased region" description="Polar residues" evidence="1">
    <location>
        <begin position="1"/>
        <end position="14"/>
    </location>
</feature>
<evidence type="ECO:0000313" key="3">
    <source>
        <dbReference type="Proteomes" id="UP001054821"/>
    </source>
</evidence>
<reference evidence="2 3" key="1">
    <citation type="journal article" date="2022" name="G3 (Bethesda)">
        <title>Whole-genome sequence and methylome profiling of the almond [Prunus dulcis (Mill.) D.A. Webb] cultivar 'Nonpareil'.</title>
        <authorList>
            <person name="D'Amico-Willman K.M."/>
            <person name="Ouma W.Z."/>
            <person name="Meulia T."/>
            <person name="Sideli G.M."/>
            <person name="Gradziel T.M."/>
            <person name="Fresnedo-Ramirez J."/>
        </authorList>
    </citation>
    <scope>NUCLEOTIDE SEQUENCE [LARGE SCALE GENOMIC DNA]</scope>
    <source>
        <strain evidence="2">Clone GOH B32 T37-40</strain>
    </source>
</reference>
<feature type="region of interest" description="Disordered" evidence="1">
    <location>
        <begin position="1"/>
        <end position="39"/>
    </location>
</feature>
<comment type="caution">
    <text evidence="2">The sequence shown here is derived from an EMBL/GenBank/DDBJ whole genome shotgun (WGS) entry which is preliminary data.</text>
</comment>
<gene>
    <name evidence="2" type="ORF">L3X38_036759</name>
</gene>
<dbReference type="Proteomes" id="UP001054821">
    <property type="component" value="Chromosome 7"/>
</dbReference>
<dbReference type="EMBL" id="JAJFAZ020000007">
    <property type="protein sequence ID" value="KAI5317052.1"/>
    <property type="molecule type" value="Genomic_DNA"/>
</dbReference>
<organism evidence="2 3">
    <name type="scientific">Prunus dulcis</name>
    <name type="common">Almond</name>
    <name type="synonym">Amygdalus dulcis</name>
    <dbReference type="NCBI Taxonomy" id="3755"/>
    <lineage>
        <taxon>Eukaryota</taxon>
        <taxon>Viridiplantae</taxon>
        <taxon>Streptophyta</taxon>
        <taxon>Embryophyta</taxon>
        <taxon>Tracheophyta</taxon>
        <taxon>Spermatophyta</taxon>
        <taxon>Magnoliopsida</taxon>
        <taxon>eudicotyledons</taxon>
        <taxon>Gunneridae</taxon>
        <taxon>Pentapetalae</taxon>
        <taxon>rosids</taxon>
        <taxon>fabids</taxon>
        <taxon>Rosales</taxon>
        <taxon>Rosaceae</taxon>
        <taxon>Amygdaloideae</taxon>
        <taxon>Amygdaleae</taxon>
        <taxon>Prunus</taxon>
    </lineage>
</organism>
<dbReference type="AlphaFoldDB" id="A0AAD4V3U3"/>
<sequence length="307" mass="34924">MSPSSSTNANQADSDGSWEYAPDYPRSPPPLPLPTSSAGEEDFDDLAVEINYMKNKQEYNSSLVHYWTQKFRMPQNAQDDGIFILAVENLMNPHHISDLPYKGTKETEVILGPINDEPISKLATQSNLFSDFSSEPKPFSNIKSFSEPGPILGIEKDKETDPQSKSECTMTKLKLKLIFLSRFGRANGEGSKGLRKGLSHIDDRLSNPDASMQVSSLSPTAITEKDDDESIRQFARNHWIQWSNYHRLTLNSLMKYLRTRRRNIQKFLPMKRTFLMQFLLFATNPAVSTGMWKVVSPPMSCQMRFWG</sequence>
<evidence type="ECO:0000313" key="2">
    <source>
        <dbReference type="EMBL" id="KAI5317052.1"/>
    </source>
</evidence>
<name>A0AAD4V3U3_PRUDU</name>
<keyword evidence="3" id="KW-1185">Reference proteome</keyword>
<proteinExistence type="predicted"/>
<accession>A0AAD4V3U3</accession>
<evidence type="ECO:0000256" key="1">
    <source>
        <dbReference type="SAM" id="MobiDB-lite"/>
    </source>
</evidence>